<dbReference type="Proteomes" id="UP000391919">
    <property type="component" value="Unassembled WGS sequence"/>
</dbReference>
<keyword evidence="1" id="KW-1133">Transmembrane helix</keyword>
<sequence length="117" mass="13663">MLLKGEHMFKKLVYWFLSSQLLVFICSFTFYKRIDLLCYINTSFTIGALLIFFSLSVFMLRTGFFDAFFYGFQRLSSRFDGEVRPLSKLVSIHVQMPFLTGVVMMIFMAIALFLQSS</sequence>
<evidence type="ECO:0000313" key="3">
    <source>
        <dbReference type="EMBL" id="GER70891.1"/>
    </source>
</evidence>
<name>A0A5J4JGQ2_9BACI</name>
<evidence type="ECO:0000313" key="4">
    <source>
        <dbReference type="Proteomes" id="UP000391919"/>
    </source>
</evidence>
<keyword evidence="4" id="KW-1185">Reference proteome</keyword>
<dbReference type="AlphaFoldDB" id="A0A5J4JGQ2"/>
<dbReference type="EMBL" id="BKZQ01000029">
    <property type="protein sequence ID" value="GER70891.1"/>
    <property type="molecule type" value="Genomic_DNA"/>
</dbReference>
<dbReference type="Pfam" id="PF13038">
    <property type="entry name" value="DUF3899"/>
    <property type="match status" value="1"/>
</dbReference>
<gene>
    <name evidence="3" type="ORF">BpJC7_21940</name>
</gene>
<reference evidence="3 4" key="1">
    <citation type="submission" date="2019-09" db="EMBL/GenBank/DDBJ databases">
        <title>Draft genome sequence of Bacillus sp. JC-7.</title>
        <authorList>
            <person name="Tanaka N."/>
            <person name="Shiwa Y."/>
            <person name="Fujita N."/>
            <person name="Tanasupawat S."/>
        </authorList>
    </citation>
    <scope>NUCLEOTIDE SEQUENCE [LARGE SCALE GENOMIC DNA]</scope>
    <source>
        <strain evidence="3 4">JC-7</strain>
    </source>
</reference>
<accession>A0A5J4JGQ2</accession>
<protein>
    <recommendedName>
        <fullName evidence="2">DUF3899 domain-containing protein</fullName>
    </recommendedName>
</protein>
<proteinExistence type="predicted"/>
<feature type="transmembrane region" description="Helical" evidence="1">
    <location>
        <begin position="12"/>
        <end position="31"/>
    </location>
</feature>
<feature type="transmembrane region" description="Helical" evidence="1">
    <location>
        <begin position="92"/>
        <end position="114"/>
    </location>
</feature>
<evidence type="ECO:0000259" key="2">
    <source>
        <dbReference type="Pfam" id="PF13038"/>
    </source>
</evidence>
<evidence type="ECO:0000256" key="1">
    <source>
        <dbReference type="SAM" id="Phobius"/>
    </source>
</evidence>
<feature type="transmembrane region" description="Helical" evidence="1">
    <location>
        <begin position="43"/>
        <end position="72"/>
    </location>
</feature>
<organism evidence="3 4">
    <name type="scientific">Weizmannia acidilactici</name>
    <dbReference type="NCBI Taxonomy" id="2607726"/>
    <lineage>
        <taxon>Bacteria</taxon>
        <taxon>Bacillati</taxon>
        <taxon>Bacillota</taxon>
        <taxon>Bacilli</taxon>
        <taxon>Bacillales</taxon>
        <taxon>Bacillaceae</taxon>
        <taxon>Heyndrickxia</taxon>
    </lineage>
</organism>
<keyword evidence="1" id="KW-0812">Transmembrane</keyword>
<dbReference type="InterPro" id="IPR025007">
    <property type="entry name" value="DUF3899"/>
</dbReference>
<feature type="domain" description="DUF3899" evidence="2">
    <location>
        <begin position="40"/>
        <end position="81"/>
    </location>
</feature>
<comment type="caution">
    <text evidence="3">The sequence shown here is derived from an EMBL/GenBank/DDBJ whole genome shotgun (WGS) entry which is preliminary data.</text>
</comment>
<keyword evidence="1" id="KW-0472">Membrane</keyword>